<keyword evidence="2" id="KW-0479">Metal-binding</keyword>
<dbReference type="InterPro" id="IPR001412">
    <property type="entry name" value="aa-tRNA-synth_I_CS"/>
</dbReference>
<name>A0A496PHM4_9MICC</name>
<dbReference type="NCBIfam" id="NF004315">
    <property type="entry name" value="PRK05710.1-4"/>
    <property type="match status" value="1"/>
</dbReference>
<keyword evidence="6 7" id="KW-0030">Aminoacyl-tRNA synthetase</keyword>
<dbReference type="InterPro" id="IPR000924">
    <property type="entry name" value="Glu/Gln-tRNA-synth"/>
</dbReference>
<evidence type="ECO:0000256" key="2">
    <source>
        <dbReference type="ARBA" id="ARBA00022723"/>
    </source>
</evidence>
<dbReference type="Proteomes" id="UP000273119">
    <property type="component" value="Unassembled WGS sequence"/>
</dbReference>
<dbReference type="InterPro" id="IPR020058">
    <property type="entry name" value="Glu/Gln-tRNA-synth_Ib_cat-dom"/>
</dbReference>
<evidence type="ECO:0000256" key="4">
    <source>
        <dbReference type="ARBA" id="ARBA00022833"/>
    </source>
</evidence>
<keyword evidence="1 7" id="KW-0436">Ligase</keyword>
<dbReference type="PANTHER" id="PTHR43311">
    <property type="entry name" value="GLUTAMATE--TRNA LIGASE"/>
    <property type="match status" value="1"/>
</dbReference>
<keyword evidence="5 7" id="KW-0067">ATP-binding</keyword>
<dbReference type="GO" id="GO:0005524">
    <property type="term" value="F:ATP binding"/>
    <property type="evidence" value="ECO:0007669"/>
    <property type="project" value="UniProtKB-KW"/>
</dbReference>
<keyword evidence="4" id="KW-0862">Zinc</keyword>
<evidence type="ECO:0000256" key="6">
    <source>
        <dbReference type="ARBA" id="ARBA00023146"/>
    </source>
</evidence>
<evidence type="ECO:0000256" key="1">
    <source>
        <dbReference type="ARBA" id="ARBA00022598"/>
    </source>
</evidence>
<dbReference type="Pfam" id="PF00749">
    <property type="entry name" value="tRNA-synt_1c"/>
    <property type="match status" value="1"/>
</dbReference>
<protein>
    <submittedName>
        <fullName evidence="9">tRNA glutamyl-Q(34) synthetase GluQRS</fullName>
    </submittedName>
</protein>
<dbReference type="EMBL" id="QQXL01000006">
    <property type="protein sequence ID" value="RKW69987.1"/>
    <property type="molecule type" value="Genomic_DNA"/>
</dbReference>
<evidence type="ECO:0000256" key="7">
    <source>
        <dbReference type="RuleBase" id="RU363037"/>
    </source>
</evidence>
<comment type="similarity">
    <text evidence="7">Belongs to the class-I aminoacyl-tRNA synthetase family.</text>
</comment>
<evidence type="ECO:0000313" key="9">
    <source>
        <dbReference type="EMBL" id="RKW69987.1"/>
    </source>
</evidence>
<dbReference type="AlphaFoldDB" id="A0A496PHM4"/>
<dbReference type="PANTHER" id="PTHR43311:SF1">
    <property type="entry name" value="GLUTAMYL-Q TRNA(ASP) SYNTHETASE"/>
    <property type="match status" value="1"/>
</dbReference>
<dbReference type="GO" id="GO:0005829">
    <property type="term" value="C:cytosol"/>
    <property type="evidence" value="ECO:0007669"/>
    <property type="project" value="TreeGrafter"/>
</dbReference>
<dbReference type="InterPro" id="IPR049940">
    <property type="entry name" value="GluQ/Sye"/>
</dbReference>
<evidence type="ECO:0000313" key="10">
    <source>
        <dbReference type="Proteomes" id="UP000273119"/>
    </source>
</evidence>
<proteinExistence type="inferred from homology"/>
<organism evidence="9 10">
    <name type="scientific">Galactobacter caseinivorans</name>
    <dbReference type="NCBI Taxonomy" id="2676123"/>
    <lineage>
        <taxon>Bacteria</taxon>
        <taxon>Bacillati</taxon>
        <taxon>Actinomycetota</taxon>
        <taxon>Actinomycetes</taxon>
        <taxon>Micrococcales</taxon>
        <taxon>Micrococcaceae</taxon>
        <taxon>Galactobacter</taxon>
    </lineage>
</organism>
<evidence type="ECO:0000256" key="3">
    <source>
        <dbReference type="ARBA" id="ARBA00022741"/>
    </source>
</evidence>
<dbReference type="InterPro" id="IPR014729">
    <property type="entry name" value="Rossmann-like_a/b/a_fold"/>
</dbReference>
<keyword evidence="10" id="KW-1185">Reference proteome</keyword>
<dbReference type="PRINTS" id="PR00987">
    <property type="entry name" value="TRNASYNTHGLU"/>
</dbReference>
<accession>A0A496PHM4</accession>
<gene>
    <name evidence="9" type="ORF">DWQ67_11050</name>
</gene>
<dbReference type="Gene3D" id="3.40.50.620">
    <property type="entry name" value="HUPs"/>
    <property type="match status" value="1"/>
</dbReference>
<dbReference type="PROSITE" id="PS00178">
    <property type="entry name" value="AA_TRNA_LIGASE_I"/>
    <property type="match status" value="1"/>
</dbReference>
<feature type="domain" description="Glutamyl/glutaminyl-tRNA synthetase class Ib catalytic" evidence="8">
    <location>
        <begin position="5"/>
        <end position="261"/>
    </location>
</feature>
<comment type="caution">
    <text evidence="9">The sequence shown here is derived from an EMBL/GenBank/DDBJ whole genome shotgun (WGS) entry which is preliminary data.</text>
</comment>
<evidence type="ECO:0000256" key="5">
    <source>
        <dbReference type="ARBA" id="ARBA00022840"/>
    </source>
</evidence>
<dbReference type="GO" id="GO:0004818">
    <property type="term" value="F:glutamate-tRNA ligase activity"/>
    <property type="evidence" value="ECO:0007669"/>
    <property type="project" value="TreeGrafter"/>
</dbReference>
<evidence type="ECO:0000259" key="8">
    <source>
        <dbReference type="Pfam" id="PF00749"/>
    </source>
</evidence>
<reference evidence="9 10" key="1">
    <citation type="submission" date="2018-07" db="EMBL/GenBank/DDBJ databases">
        <title>Arthrobacter sp. nov., isolated from raw cow's milk with high bacterial count.</title>
        <authorList>
            <person name="Hahne J."/>
            <person name="Isele D."/>
            <person name="Lipski A."/>
        </authorList>
    </citation>
    <scope>NUCLEOTIDE SEQUENCE [LARGE SCALE GENOMIC DNA]</scope>
    <source>
        <strain evidence="9 10">JZ R-183</strain>
    </source>
</reference>
<keyword evidence="7" id="KW-0648">Protein biosynthesis</keyword>
<dbReference type="GO" id="GO:0006424">
    <property type="term" value="P:glutamyl-tRNA aminoacylation"/>
    <property type="evidence" value="ECO:0007669"/>
    <property type="project" value="TreeGrafter"/>
</dbReference>
<sequence length="299" mass="32715">MGAGRYAPSPSGDLHVGNLRTAMLAWLFARCSDRELILRMEDLDTARTVAGSEQRQLEDLQALGLTFDRVSPRQSERLEVYTQALDTLRQRGLLYECFCTRRDILDAPRAPHTPPGAYPGTCRNLSEQERATRRRARPAAWRLRTDGGQNTVQDRLLGPITSAIDDVVVVRNDGTPAYNLAVVVDDHLSGVNQVVRADDLASSSPRQAHLRGLLYGDAARDEVEYAHVPLVINAQGARLAKRDGAVTLRSLLDAGYSAERVRHLLLGSLGLPADSLESALGAFDADALPSEPWVFTPPS</sequence>
<dbReference type="SUPFAM" id="SSF52374">
    <property type="entry name" value="Nucleotidylyl transferase"/>
    <property type="match status" value="1"/>
</dbReference>
<dbReference type="RefSeq" id="WP_121485659.1">
    <property type="nucleotide sequence ID" value="NZ_QQXL01000006.1"/>
</dbReference>
<keyword evidence="3 7" id="KW-0547">Nucleotide-binding</keyword>